<evidence type="ECO:0000313" key="2">
    <source>
        <dbReference type="Proteomes" id="UP001255416"/>
    </source>
</evidence>
<accession>A0ABU3V881</accession>
<sequence>MGEYEKAELIAICREKLLLNGLVVHVEQDFDKVPKIIETIGKPYLTPKMSPFFNDFTGENCFWLRLEKDGEIVAVAGARLDDLGEGSITEYWRRTMRRQYGNGEVEMVTRVAPPLEQDLKGRLAYFGDLHFSRAAGRSLKTVRRFVLIGHMISALKWNPDWTYAFLREDDVRRGGGYHYGFNRYIPDAQIWVDPPAPRENTEYCVMTNRRDLAYMAESFIRSPERL</sequence>
<reference evidence="2" key="1">
    <citation type="submission" date="2023-05" db="EMBL/GenBank/DDBJ databases">
        <title>Sedimentitalea sp. nov. JM2-8.</title>
        <authorList>
            <person name="Huang J."/>
        </authorList>
    </citation>
    <scope>NUCLEOTIDE SEQUENCE [LARGE SCALE GENOMIC DNA]</scope>
    <source>
        <strain evidence="2">KHS03</strain>
    </source>
</reference>
<gene>
    <name evidence="1" type="ORF">QO231_00110</name>
</gene>
<evidence type="ECO:0000313" key="1">
    <source>
        <dbReference type="EMBL" id="MDU9002245.1"/>
    </source>
</evidence>
<dbReference type="EMBL" id="JASMWN010000001">
    <property type="protein sequence ID" value="MDU9002245.1"/>
    <property type="molecule type" value="Genomic_DNA"/>
</dbReference>
<dbReference type="Proteomes" id="UP001255416">
    <property type="component" value="Unassembled WGS sequence"/>
</dbReference>
<comment type="caution">
    <text evidence="1">The sequence shown here is derived from an EMBL/GenBank/DDBJ whole genome shotgun (WGS) entry which is preliminary data.</text>
</comment>
<protein>
    <recommendedName>
        <fullName evidence="3">GNAT family N-acetyltransferase</fullName>
    </recommendedName>
</protein>
<evidence type="ECO:0008006" key="3">
    <source>
        <dbReference type="Google" id="ProtNLM"/>
    </source>
</evidence>
<dbReference type="RefSeq" id="WP_316771744.1">
    <property type="nucleotide sequence ID" value="NZ_JASMWN010000001.1"/>
</dbReference>
<keyword evidence="2" id="KW-1185">Reference proteome</keyword>
<proteinExistence type="predicted"/>
<organism evidence="1 2">
    <name type="scientific">Sedimentitalea todarodis</name>
    <dbReference type="NCBI Taxonomy" id="1631240"/>
    <lineage>
        <taxon>Bacteria</taxon>
        <taxon>Pseudomonadati</taxon>
        <taxon>Pseudomonadota</taxon>
        <taxon>Alphaproteobacteria</taxon>
        <taxon>Rhodobacterales</taxon>
        <taxon>Paracoccaceae</taxon>
        <taxon>Sedimentitalea</taxon>
    </lineage>
</organism>
<name>A0ABU3V881_9RHOB</name>